<dbReference type="CDD" id="cd02257">
    <property type="entry name" value="Peptidase_C19"/>
    <property type="match status" value="1"/>
</dbReference>
<keyword evidence="7" id="KW-0788">Thiol protease</keyword>
<feature type="domain" description="USP" evidence="9">
    <location>
        <begin position="1"/>
        <end position="481"/>
    </location>
</feature>
<dbReference type="GO" id="GO:0016579">
    <property type="term" value="P:protein deubiquitination"/>
    <property type="evidence" value="ECO:0007669"/>
    <property type="project" value="InterPro"/>
</dbReference>
<dbReference type="Proteomes" id="UP000078348">
    <property type="component" value="Unassembled WGS sequence"/>
</dbReference>
<organism evidence="10 11">
    <name type="scientific">Blastocystis sp. subtype 1 (strain ATCC 50177 / NandII)</name>
    <dbReference type="NCBI Taxonomy" id="478820"/>
    <lineage>
        <taxon>Eukaryota</taxon>
        <taxon>Sar</taxon>
        <taxon>Stramenopiles</taxon>
        <taxon>Bigyra</taxon>
        <taxon>Opalozoa</taxon>
        <taxon>Opalinata</taxon>
        <taxon>Blastocystidae</taxon>
        <taxon>Blastocystis</taxon>
    </lineage>
</organism>
<sequence length="1091" mass="127315">MDKSKDCNLRQSCPFLCALAEIIESVTYKPTILHYSVHSFFTVFTEQVHGFDDYDQHDALEALQAMLEVMEKEIAVINKVRQKRWSLVSCLPSAGETPFVPIALPTNGLLSDVMVCSRCGSRRQIRNTPFSALTLPVTSAPWWRVDPYYRQCYKSLFRQFGISYTCENPLHATLFDCLRRFTSPTEIEGVSCEGCGVLDALLDPAVSKPATEEAEALRERLQHSLHRVRSSHDIEAELKETAGVKEARGVFQKYELVGRPPRCLVICMERKMLALNPFLSKQDDFVEFPMEFDLREFCLFTQSIPSQQATSMLTSEEERREQRHLKRVDSWKQGHKEPLDEEALREMEAYFRDDSRVNSRSYSRRNSIDSLDGCEEVYEVKDVEDISFVDDDEEPLFDTGLSYNPYVNPNAQRGGGKPLLYELRAVIQHSGTGFGGHYVCYRRIKTKTSDKWYMMNDSIVREVQWSDVNTKNIYLVVYDAIEIMEEKYREMAKKANEEAALVFEELERKEKETLARSKEEFAVRVKEEVEIGQEEESKRIQEEEEQEQIETLFKQRKEALEKEEEERRRLEEEKERAEAIERERREAEERAAAAERERLEREEEAVRAQMAAEAAAAEAARQAEEQRKAEEQTRVNALMEALQVGVPCVKVCRKGKTHASVLRVRGSRLEWKRAWYHLVRWGKLELAQCGALEVEGERAVIRHVARDLVVVVENASDLVLALEALRKKCLEAMEKPEEVKEEEVEEEKPTEEVKPEEEEPAEEEKEEEKEGEEKPEEKEEVKPEEKPAEEEKEEEKPEMKEEEKPEEKKEEEEKPEEEEVKPEEKPAEEEKKEEEEEKPEEKKEEEAKEEEKPAENPEVKEEEKPVEEVKPEEQPAEEEKKEEEVKEEKPVDEKEEEEKPVEEVKPEVKPAEEVKEEVKPAEEVKEVKPEEKPAEEEKPEEKPEEEKKEEKSEEEKSEEEVKEEEKPVEEEKPAEEKEEEKPVEEKSEEEVKEEEKREEKEDKPVEEEEKPEEKPEEKEEKPEEKPAEEVKEEEKEEKPETEKPANEVPEETRAEAENKPRRRGGRPVRIMAQKKSPAVPVASTNRFKQND</sequence>
<evidence type="ECO:0000259" key="9">
    <source>
        <dbReference type="PROSITE" id="PS50235"/>
    </source>
</evidence>
<evidence type="ECO:0000256" key="2">
    <source>
        <dbReference type="ARBA" id="ARBA00009085"/>
    </source>
</evidence>
<dbReference type="PANTHER" id="PTHR24006">
    <property type="entry name" value="UBIQUITIN CARBOXYL-TERMINAL HYDROLASE"/>
    <property type="match status" value="1"/>
</dbReference>
<feature type="compositionally biased region" description="Basic and acidic residues" evidence="8">
    <location>
        <begin position="901"/>
        <end position="954"/>
    </location>
</feature>
<feature type="compositionally biased region" description="Low complexity" evidence="8">
    <location>
        <begin position="607"/>
        <end position="620"/>
    </location>
</feature>
<dbReference type="SUPFAM" id="SSF54001">
    <property type="entry name" value="Cysteine proteinases"/>
    <property type="match status" value="1"/>
</dbReference>
<feature type="compositionally biased region" description="Basic and acidic residues" evidence="8">
    <location>
        <begin position="963"/>
        <end position="985"/>
    </location>
</feature>
<dbReference type="GO" id="GO:0004843">
    <property type="term" value="F:cysteine-type deubiquitinase activity"/>
    <property type="evidence" value="ECO:0007669"/>
    <property type="project" value="UniProtKB-EC"/>
</dbReference>
<keyword evidence="5" id="KW-0833">Ubl conjugation pathway</keyword>
<gene>
    <name evidence="10" type="ORF">AV274_2714</name>
</gene>
<dbReference type="STRING" id="478820.A0A196SF03"/>
<dbReference type="InterPro" id="IPR001394">
    <property type="entry name" value="Peptidase_C19_UCH"/>
</dbReference>
<comment type="similarity">
    <text evidence="2">Belongs to the peptidase C19 family.</text>
</comment>
<feature type="compositionally biased region" description="Basic and acidic residues" evidence="8">
    <location>
        <begin position="794"/>
        <end position="812"/>
    </location>
</feature>
<dbReference type="PROSITE" id="PS50235">
    <property type="entry name" value="USP_3"/>
    <property type="match status" value="1"/>
</dbReference>
<feature type="region of interest" description="Disordered" evidence="8">
    <location>
        <begin position="734"/>
        <end position="1091"/>
    </location>
</feature>
<evidence type="ECO:0000256" key="7">
    <source>
        <dbReference type="ARBA" id="ARBA00022807"/>
    </source>
</evidence>
<feature type="compositionally biased region" description="Basic and acidic residues" evidence="8">
    <location>
        <begin position="771"/>
        <end position="786"/>
    </location>
</feature>
<name>A0A196SF03_BLAHN</name>
<dbReference type="GO" id="GO:0006508">
    <property type="term" value="P:proteolysis"/>
    <property type="evidence" value="ECO:0007669"/>
    <property type="project" value="UniProtKB-KW"/>
</dbReference>
<dbReference type="InterPro" id="IPR018200">
    <property type="entry name" value="USP_CS"/>
</dbReference>
<dbReference type="OrthoDB" id="2248014at2759"/>
<dbReference type="PANTHER" id="PTHR24006:SF888">
    <property type="entry name" value="UBIQUITIN CARBOXYL-TERMINAL HYDROLASE 30"/>
    <property type="match status" value="1"/>
</dbReference>
<evidence type="ECO:0000256" key="3">
    <source>
        <dbReference type="ARBA" id="ARBA00012759"/>
    </source>
</evidence>
<evidence type="ECO:0000256" key="4">
    <source>
        <dbReference type="ARBA" id="ARBA00022670"/>
    </source>
</evidence>
<dbReference type="GO" id="GO:0005829">
    <property type="term" value="C:cytosol"/>
    <property type="evidence" value="ECO:0007669"/>
    <property type="project" value="TreeGrafter"/>
</dbReference>
<evidence type="ECO:0000313" key="11">
    <source>
        <dbReference type="Proteomes" id="UP000078348"/>
    </source>
</evidence>
<dbReference type="Pfam" id="PF00443">
    <property type="entry name" value="UCH"/>
    <property type="match status" value="1"/>
</dbReference>
<dbReference type="InterPro" id="IPR050164">
    <property type="entry name" value="Peptidase_C19"/>
</dbReference>
<comment type="catalytic activity">
    <reaction evidence="1">
        <text>Thiol-dependent hydrolysis of ester, thioester, amide, peptide and isopeptide bonds formed by the C-terminal Gly of ubiquitin (a 76-residue protein attached to proteins as an intracellular targeting signal).</text>
        <dbReference type="EC" id="3.4.19.12"/>
    </reaction>
</comment>
<evidence type="ECO:0000256" key="6">
    <source>
        <dbReference type="ARBA" id="ARBA00022801"/>
    </source>
</evidence>
<keyword evidence="11" id="KW-1185">Reference proteome</keyword>
<dbReference type="GO" id="GO:0005634">
    <property type="term" value="C:nucleus"/>
    <property type="evidence" value="ECO:0007669"/>
    <property type="project" value="TreeGrafter"/>
</dbReference>
<evidence type="ECO:0000313" key="10">
    <source>
        <dbReference type="EMBL" id="OAO15640.1"/>
    </source>
</evidence>
<feature type="compositionally biased region" description="Basic and acidic residues" evidence="8">
    <location>
        <begin position="993"/>
        <end position="1003"/>
    </location>
</feature>
<feature type="region of interest" description="Disordered" evidence="8">
    <location>
        <begin position="563"/>
        <end position="628"/>
    </location>
</feature>
<dbReference type="InterPro" id="IPR028889">
    <property type="entry name" value="USP"/>
</dbReference>
<feature type="compositionally biased region" description="Basic and acidic residues" evidence="8">
    <location>
        <begin position="563"/>
        <end position="606"/>
    </location>
</feature>
<feature type="compositionally biased region" description="Polar residues" evidence="8">
    <location>
        <begin position="1082"/>
        <end position="1091"/>
    </location>
</feature>
<dbReference type="InterPro" id="IPR038765">
    <property type="entry name" value="Papain-like_cys_pep_sf"/>
</dbReference>
<protein>
    <recommendedName>
        <fullName evidence="3">ubiquitinyl hydrolase 1</fullName>
        <ecNumber evidence="3">3.4.19.12</ecNumber>
    </recommendedName>
</protein>
<dbReference type="AlphaFoldDB" id="A0A196SF03"/>
<dbReference type="Gene3D" id="3.90.70.10">
    <property type="entry name" value="Cysteine proteinases"/>
    <property type="match status" value="1"/>
</dbReference>
<keyword evidence="4" id="KW-0645">Protease</keyword>
<proteinExistence type="inferred from homology"/>
<evidence type="ECO:0000256" key="8">
    <source>
        <dbReference type="SAM" id="MobiDB-lite"/>
    </source>
</evidence>
<dbReference type="PROSITE" id="PS00973">
    <property type="entry name" value="USP_2"/>
    <property type="match status" value="1"/>
</dbReference>
<reference evidence="10 11" key="1">
    <citation type="submission" date="2016-05" db="EMBL/GenBank/DDBJ databases">
        <title>Nuclear genome of Blastocystis sp. subtype 1 NandII.</title>
        <authorList>
            <person name="Gentekaki E."/>
            <person name="Curtis B."/>
            <person name="Stairs C."/>
            <person name="Eme L."/>
            <person name="Herman E."/>
            <person name="Klimes V."/>
            <person name="Arias M.C."/>
            <person name="Elias M."/>
            <person name="Hilliou F."/>
            <person name="Klute M."/>
            <person name="Malik S.-B."/>
            <person name="Pightling A."/>
            <person name="Rachubinski R."/>
            <person name="Salas D."/>
            <person name="Schlacht A."/>
            <person name="Suga H."/>
            <person name="Archibald J."/>
            <person name="Ball S.G."/>
            <person name="Clark G."/>
            <person name="Dacks J."/>
            <person name="Van Der Giezen M."/>
            <person name="Tsaousis A."/>
            <person name="Roger A."/>
        </authorList>
    </citation>
    <scope>NUCLEOTIDE SEQUENCE [LARGE SCALE GENOMIC DNA]</scope>
    <source>
        <strain evidence="11">ATCC 50177 / NandII</strain>
    </source>
</reference>
<dbReference type="EMBL" id="LXWW01000129">
    <property type="protein sequence ID" value="OAO15640.1"/>
    <property type="molecule type" value="Genomic_DNA"/>
</dbReference>
<accession>A0A196SF03</accession>
<feature type="compositionally biased region" description="Basic and acidic residues" evidence="8">
    <location>
        <begin position="839"/>
        <end position="892"/>
    </location>
</feature>
<comment type="caution">
    <text evidence="10">The sequence shown here is derived from an EMBL/GenBank/DDBJ whole genome shotgun (WGS) entry which is preliminary data.</text>
</comment>
<dbReference type="EC" id="3.4.19.12" evidence="3"/>
<feature type="compositionally biased region" description="Acidic residues" evidence="8">
    <location>
        <begin position="739"/>
        <end position="770"/>
    </location>
</feature>
<feature type="compositionally biased region" description="Basic and acidic residues" evidence="8">
    <location>
        <begin position="1011"/>
        <end position="1059"/>
    </location>
</feature>
<evidence type="ECO:0000256" key="1">
    <source>
        <dbReference type="ARBA" id="ARBA00000707"/>
    </source>
</evidence>
<keyword evidence="6" id="KW-0378">Hydrolase</keyword>
<evidence type="ECO:0000256" key="5">
    <source>
        <dbReference type="ARBA" id="ARBA00022786"/>
    </source>
</evidence>